<dbReference type="Pfam" id="PF17900">
    <property type="entry name" value="Peptidase_M1_N"/>
    <property type="match status" value="1"/>
</dbReference>
<evidence type="ECO:0000313" key="14">
    <source>
        <dbReference type="EMBL" id="AEE54020.1"/>
    </source>
</evidence>
<dbReference type="PRINTS" id="PR00756">
    <property type="entry name" value="ALADIPTASE"/>
</dbReference>
<evidence type="ECO:0000256" key="1">
    <source>
        <dbReference type="ARBA" id="ARBA00000098"/>
    </source>
</evidence>
<keyword evidence="15" id="KW-1185">Reference proteome</keyword>
<dbReference type="GO" id="GO:0008270">
    <property type="term" value="F:zinc ion binding"/>
    <property type="evidence" value="ECO:0007669"/>
    <property type="project" value="InterPro"/>
</dbReference>
<reference evidence="14 15" key="1">
    <citation type="journal article" date="2011" name="Stand. Genomic Sci.">
        <title>Complete genome sequence of Haliscomenobacter hydrossis type strain (O).</title>
        <authorList>
            <consortium name="US DOE Joint Genome Institute (JGI-PGF)"/>
            <person name="Daligault H."/>
            <person name="Lapidus A."/>
            <person name="Zeytun A."/>
            <person name="Nolan M."/>
            <person name="Lucas S."/>
            <person name="Del Rio T.G."/>
            <person name="Tice H."/>
            <person name="Cheng J.F."/>
            <person name="Tapia R."/>
            <person name="Han C."/>
            <person name="Goodwin L."/>
            <person name="Pitluck S."/>
            <person name="Liolios K."/>
            <person name="Pagani I."/>
            <person name="Ivanova N."/>
            <person name="Huntemann M."/>
            <person name="Mavromatis K."/>
            <person name="Mikhailova N."/>
            <person name="Pati A."/>
            <person name="Chen A."/>
            <person name="Palaniappan K."/>
            <person name="Land M."/>
            <person name="Hauser L."/>
            <person name="Brambilla E.M."/>
            <person name="Rohde M."/>
            <person name="Verbarg S."/>
            <person name="Goker M."/>
            <person name="Bristow J."/>
            <person name="Eisen J.A."/>
            <person name="Markowitz V."/>
            <person name="Hugenholtz P."/>
            <person name="Kyrpides N.C."/>
            <person name="Klenk H.P."/>
            <person name="Woyke T."/>
        </authorList>
    </citation>
    <scope>NUCLEOTIDE SEQUENCE [LARGE SCALE GENOMIC DNA]</scope>
    <source>
        <strain evidence="15">ATCC 27775 / DSM 1100 / LMG 10767 / O</strain>
    </source>
</reference>
<dbReference type="HOGENOM" id="CLU_014298_1_0_10"/>
<evidence type="ECO:0000259" key="12">
    <source>
        <dbReference type="Pfam" id="PF01433"/>
    </source>
</evidence>
<evidence type="ECO:0000256" key="10">
    <source>
        <dbReference type="ARBA" id="ARBA00023049"/>
    </source>
</evidence>
<comment type="catalytic activity">
    <reaction evidence="1">
        <text>Release of an N-terminal amino acid, Xaa-|-Yaa- from a peptide, amide or arylamide. Xaa is preferably Ala, but may be most amino acids including Pro (slow action). When a terminal hydrophobic residue is followed by a prolyl residue, the two may be released as an intact Xaa-Pro dipeptide.</text>
        <dbReference type="EC" id="3.4.11.2"/>
    </reaction>
</comment>
<dbReference type="Gene3D" id="2.60.40.1730">
    <property type="entry name" value="tricorn interacting facor f3 domain"/>
    <property type="match status" value="1"/>
</dbReference>
<feature type="domain" description="Peptidase M1 membrane alanine aminopeptidase" evidence="12">
    <location>
        <begin position="232"/>
        <end position="432"/>
    </location>
</feature>
<keyword evidence="10" id="KW-0482">Metalloprotease</keyword>
<feature type="signal peptide" evidence="11">
    <location>
        <begin position="1"/>
        <end position="21"/>
    </location>
</feature>
<comment type="similarity">
    <text evidence="3">Belongs to the peptidase M1 family.</text>
</comment>
<evidence type="ECO:0000256" key="4">
    <source>
        <dbReference type="ARBA" id="ARBA00012564"/>
    </source>
</evidence>
<dbReference type="EC" id="3.4.11.2" evidence="4"/>
<dbReference type="PANTHER" id="PTHR11533">
    <property type="entry name" value="PROTEASE M1 ZINC METALLOPROTEASE"/>
    <property type="match status" value="1"/>
</dbReference>
<organism evidence="14 15">
    <name type="scientific">Haliscomenobacter hydrossis (strain ATCC 27775 / DSM 1100 / LMG 10767 / O)</name>
    <dbReference type="NCBI Taxonomy" id="760192"/>
    <lineage>
        <taxon>Bacteria</taxon>
        <taxon>Pseudomonadati</taxon>
        <taxon>Bacteroidota</taxon>
        <taxon>Saprospiria</taxon>
        <taxon>Saprospirales</taxon>
        <taxon>Haliscomenobacteraceae</taxon>
        <taxon>Haliscomenobacter</taxon>
    </lineage>
</organism>
<dbReference type="eggNOG" id="COG0308">
    <property type="taxonomic scope" value="Bacteria"/>
</dbReference>
<dbReference type="PANTHER" id="PTHR11533:SF299">
    <property type="entry name" value="AMINOPEPTIDASE"/>
    <property type="match status" value="1"/>
</dbReference>
<dbReference type="SUPFAM" id="SSF63737">
    <property type="entry name" value="Leukotriene A4 hydrolase N-terminal domain"/>
    <property type="match status" value="1"/>
</dbReference>
<evidence type="ECO:0000256" key="6">
    <source>
        <dbReference type="ARBA" id="ARBA00022670"/>
    </source>
</evidence>
<dbReference type="GO" id="GO:0006508">
    <property type="term" value="P:proteolysis"/>
    <property type="evidence" value="ECO:0007669"/>
    <property type="project" value="UniProtKB-KW"/>
</dbReference>
<proteinExistence type="inferred from homology"/>
<protein>
    <recommendedName>
        <fullName evidence="5">Aminopeptidase N</fullName>
        <ecNumber evidence="4">3.4.11.2</ecNumber>
    </recommendedName>
</protein>
<feature type="chain" id="PRO_5003317552" description="Aminopeptidase N" evidence="11">
    <location>
        <begin position="22"/>
        <end position="435"/>
    </location>
</feature>
<evidence type="ECO:0000256" key="11">
    <source>
        <dbReference type="SAM" id="SignalP"/>
    </source>
</evidence>
<evidence type="ECO:0000256" key="9">
    <source>
        <dbReference type="ARBA" id="ARBA00022833"/>
    </source>
</evidence>
<dbReference type="InterPro" id="IPR042097">
    <property type="entry name" value="Aminopeptidase_N-like_N_sf"/>
</dbReference>
<accession>F4L4V8</accession>
<dbReference type="GO" id="GO:0005615">
    <property type="term" value="C:extracellular space"/>
    <property type="evidence" value="ECO:0007669"/>
    <property type="project" value="TreeGrafter"/>
</dbReference>
<name>F4L4V8_HALH1</name>
<dbReference type="InterPro" id="IPR014782">
    <property type="entry name" value="Peptidase_M1_dom"/>
</dbReference>
<evidence type="ECO:0000313" key="15">
    <source>
        <dbReference type="Proteomes" id="UP000008461"/>
    </source>
</evidence>
<dbReference type="GO" id="GO:0043171">
    <property type="term" value="P:peptide catabolic process"/>
    <property type="evidence" value="ECO:0007669"/>
    <property type="project" value="TreeGrafter"/>
</dbReference>
<sequence length="435" mass="49709">MQKHLTVLLLVYSSFWSTTFAQTKTARAELDVLDYKVILEPNIAQKSLSGTIMIRFLKKGAASEVAFDCGSLIIDDAKCAELLSYRQEKQKLILTLSPMSQSDYLLAIKYHGTPSRGVSFFPEINQVHSVFHSNEWMVCNIQPADRATVQISLVVPDSLIGIANGRLVEKLRLEQHKLSLTWVHETPIPAYTFGFAIGTFNYSNKRVGGTSLQYFSQGHTSAELALIFKESGNMLAFFQQKTGLNYPLLQYNQILGKAEISQEMSGFTVIRHSYGQQVLKDSTQINLAAHELAHQWWGNMVTCRDWGHFWLNEGFAVFMSSAFKEQRFGRAAYLQDIKDYQIEYQKVKDKGLDKPLVFANWNNPSAEDRNLVYYKGAYVLHLLREELGDELFWKGIQQYTQANFGKAVITKDFQSAMEKASQQNLQPFFEQWCYK</sequence>
<keyword evidence="7" id="KW-0479">Metal-binding</keyword>
<keyword evidence="9" id="KW-0862">Zinc</keyword>
<gene>
    <name evidence="14" type="ordered locus">Halhy_6199</name>
</gene>
<dbReference type="InterPro" id="IPR045357">
    <property type="entry name" value="Aminopeptidase_N-like_N"/>
</dbReference>
<dbReference type="GO" id="GO:0070006">
    <property type="term" value="F:metalloaminopeptidase activity"/>
    <property type="evidence" value="ECO:0007669"/>
    <property type="project" value="TreeGrafter"/>
</dbReference>
<evidence type="ECO:0000259" key="13">
    <source>
        <dbReference type="Pfam" id="PF17900"/>
    </source>
</evidence>
<keyword evidence="8" id="KW-0378">Hydrolase</keyword>
<feature type="domain" description="Aminopeptidase N-like N-terminal" evidence="13">
    <location>
        <begin position="34"/>
        <end position="191"/>
    </location>
</feature>
<dbReference type="Proteomes" id="UP000008461">
    <property type="component" value="Chromosome"/>
</dbReference>
<reference key="2">
    <citation type="submission" date="2011-04" db="EMBL/GenBank/DDBJ databases">
        <title>Complete sequence of chromosome of Haliscomenobacter hydrossis DSM 1100.</title>
        <authorList>
            <consortium name="US DOE Joint Genome Institute (JGI-PGF)"/>
            <person name="Lucas S."/>
            <person name="Han J."/>
            <person name="Lapidus A."/>
            <person name="Bruce D."/>
            <person name="Goodwin L."/>
            <person name="Pitluck S."/>
            <person name="Peters L."/>
            <person name="Kyrpides N."/>
            <person name="Mavromatis K."/>
            <person name="Ivanova N."/>
            <person name="Ovchinnikova G."/>
            <person name="Pagani I."/>
            <person name="Daligault H."/>
            <person name="Detter J.C."/>
            <person name="Han C."/>
            <person name="Land M."/>
            <person name="Hauser L."/>
            <person name="Markowitz V."/>
            <person name="Cheng J.-F."/>
            <person name="Hugenholtz P."/>
            <person name="Woyke T."/>
            <person name="Wu D."/>
            <person name="Verbarg S."/>
            <person name="Frueling A."/>
            <person name="Brambilla E."/>
            <person name="Klenk H.-P."/>
            <person name="Eisen J.A."/>
        </authorList>
    </citation>
    <scope>NUCLEOTIDE SEQUENCE</scope>
    <source>
        <strain>DSM 1100</strain>
    </source>
</reference>
<evidence type="ECO:0000256" key="3">
    <source>
        <dbReference type="ARBA" id="ARBA00010136"/>
    </source>
</evidence>
<dbReference type="KEGG" id="hhy:Halhy_6199"/>
<dbReference type="Pfam" id="PF01433">
    <property type="entry name" value="Peptidase_M1"/>
    <property type="match status" value="1"/>
</dbReference>
<evidence type="ECO:0000256" key="2">
    <source>
        <dbReference type="ARBA" id="ARBA00001947"/>
    </source>
</evidence>
<dbReference type="STRING" id="760192.Halhy_6199"/>
<dbReference type="GO" id="GO:0016285">
    <property type="term" value="F:alanyl aminopeptidase activity"/>
    <property type="evidence" value="ECO:0007669"/>
    <property type="project" value="UniProtKB-EC"/>
</dbReference>
<dbReference type="EMBL" id="CP002691">
    <property type="protein sequence ID" value="AEE54020.1"/>
    <property type="molecule type" value="Genomic_DNA"/>
</dbReference>
<evidence type="ECO:0000256" key="8">
    <source>
        <dbReference type="ARBA" id="ARBA00022801"/>
    </source>
</evidence>
<dbReference type="RefSeq" id="WP_013768542.1">
    <property type="nucleotide sequence ID" value="NC_015510.1"/>
</dbReference>
<dbReference type="InterPro" id="IPR050344">
    <property type="entry name" value="Peptidase_M1_aminopeptidases"/>
</dbReference>
<dbReference type="SUPFAM" id="SSF55486">
    <property type="entry name" value="Metalloproteases ('zincins'), catalytic domain"/>
    <property type="match status" value="1"/>
</dbReference>
<evidence type="ECO:0000256" key="5">
    <source>
        <dbReference type="ARBA" id="ARBA00015611"/>
    </source>
</evidence>
<dbReference type="GO" id="GO:0042277">
    <property type="term" value="F:peptide binding"/>
    <property type="evidence" value="ECO:0007669"/>
    <property type="project" value="TreeGrafter"/>
</dbReference>
<dbReference type="AlphaFoldDB" id="F4L4V8"/>
<keyword evidence="6" id="KW-0645">Protease</keyword>
<dbReference type="GO" id="GO:0005737">
    <property type="term" value="C:cytoplasm"/>
    <property type="evidence" value="ECO:0007669"/>
    <property type="project" value="TreeGrafter"/>
</dbReference>
<keyword evidence="11" id="KW-0732">Signal</keyword>
<dbReference type="Gene3D" id="1.10.390.10">
    <property type="entry name" value="Neutral Protease Domain 2"/>
    <property type="match status" value="1"/>
</dbReference>
<comment type="cofactor">
    <cofactor evidence="2">
        <name>Zn(2+)</name>
        <dbReference type="ChEBI" id="CHEBI:29105"/>
    </cofactor>
</comment>
<dbReference type="OrthoDB" id="100605at2"/>
<keyword evidence="14" id="KW-0031">Aminopeptidase</keyword>
<dbReference type="InterPro" id="IPR027268">
    <property type="entry name" value="Peptidase_M4/M1_CTD_sf"/>
</dbReference>
<dbReference type="GO" id="GO:0016020">
    <property type="term" value="C:membrane"/>
    <property type="evidence" value="ECO:0007669"/>
    <property type="project" value="TreeGrafter"/>
</dbReference>
<evidence type="ECO:0000256" key="7">
    <source>
        <dbReference type="ARBA" id="ARBA00022723"/>
    </source>
</evidence>
<dbReference type="InterPro" id="IPR001930">
    <property type="entry name" value="Peptidase_M1"/>
</dbReference>